<evidence type="ECO:0000256" key="1">
    <source>
        <dbReference type="SAM" id="MobiDB-lite"/>
    </source>
</evidence>
<evidence type="ECO:0000313" key="3">
    <source>
        <dbReference type="Proteomes" id="UP000041254"/>
    </source>
</evidence>
<dbReference type="InParanoid" id="A0A0G4GBS1"/>
<proteinExistence type="predicted"/>
<dbReference type="AlphaFoldDB" id="A0A0G4GBS1"/>
<feature type="compositionally biased region" description="Low complexity" evidence="1">
    <location>
        <begin position="533"/>
        <end position="543"/>
    </location>
</feature>
<feature type="compositionally biased region" description="Basic and acidic residues" evidence="1">
    <location>
        <begin position="552"/>
        <end position="562"/>
    </location>
</feature>
<evidence type="ECO:0000313" key="2">
    <source>
        <dbReference type="EMBL" id="CEM26465.1"/>
    </source>
</evidence>
<reference evidence="2 3" key="1">
    <citation type="submission" date="2014-11" db="EMBL/GenBank/DDBJ databases">
        <authorList>
            <person name="Zhu J."/>
            <person name="Qi W."/>
            <person name="Song R."/>
        </authorList>
    </citation>
    <scope>NUCLEOTIDE SEQUENCE [LARGE SCALE GENOMIC DNA]</scope>
</reference>
<dbReference type="EMBL" id="CDMY01000616">
    <property type="protein sequence ID" value="CEM26465.1"/>
    <property type="molecule type" value="Genomic_DNA"/>
</dbReference>
<dbReference type="PhylomeDB" id="A0A0G4GBS1"/>
<name>A0A0G4GBS1_VITBC</name>
<feature type="region of interest" description="Disordered" evidence="1">
    <location>
        <begin position="532"/>
        <end position="562"/>
    </location>
</feature>
<protein>
    <submittedName>
        <fullName evidence="2">Uncharacterized protein</fullName>
    </submittedName>
</protein>
<dbReference type="Proteomes" id="UP000041254">
    <property type="component" value="Unassembled WGS sequence"/>
</dbReference>
<keyword evidence="3" id="KW-1185">Reference proteome</keyword>
<accession>A0A0G4GBS1</accession>
<sequence>MEDVFYESQQQASGNATSSVSAIDPFGLSSGFGPSFQRHRGLLRDPSKLPLFAEATHTVATQEGVYADITIDPRLATFDGLRTTMAQLDALNVTHLTQYRHVIGGLVPFHNIAGVAEMESVRVLRASQARVVPVADASVDKEAASAREMYGVNGSTVRCVGVLSDSFNNTRNFQDDIDVVAETDTADGNDEGARIMRQVHEALPGLRSFAFNTALHGQAAFAAGIESLTEQTGCNVLVDHVTVLQEPFFADSVIAEAIDTVAAKNTSYFSAAGGFDAAGLFETYEDSGVSETVSLFGRSLPYTWHKFSSTSDFDLPIRIAANTTATLVLNWADPYVSAAGESSGGALTDLDLFLFTPDGADVLASGISSNKGADPIEIAYFTNDGPGEDFIVRVGKYITHNASTSEADFESPDPDHIGLVGFSVIDVHGHMKGPTQYGHSTAAGASAVEAPQTEGPLNFPLLYDATGQRLPEVTYRPTAGFASADAAQVVALAAMIRESDEALTPTEVNTVIQQTNASVTAALAALKDGSWRAAAAPGESAGAGDEGTSGDQQHDEEMLGTA</sequence>
<organism evidence="2 3">
    <name type="scientific">Vitrella brassicaformis (strain CCMP3155)</name>
    <dbReference type="NCBI Taxonomy" id="1169540"/>
    <lineage>
        <taxon>Eukaryota</taxon>
        <taxon>Sar</taxon>
        <taxon>Alveolata</taxon>
        <taxon>Colpodellida</taxon>
        <taxon>Vitrellaceae</taxon>
        <taxon>Vitrella</taxon>
    </lineage>
</organism>
<dbReference type="VEuPathDB" id="CryptoDB:Vbra_9873"/>
<gene>
    <name evidence="2" type="ORF">Vbra_9873</name>
</gene>